<comment type="caution">
    <text evidence="2">The sequence shown here is derived from an EMBL/GenBank/DDBJ whole genome shotgun (WGS) entry which is preliminary data.</text>
</comment>
<feature type="compositionally biased region" description="Low complexity" evidence="1">
    <location>
        <begin position="10"/>
        <end position="26"/>
    </location>
</feature>
<feature type="region of interest" description="Disordered" evidence="1">
    <location>
        <begin position="1"/>
        <end position="123"/>
    </location>
</feature>
<dbReference type="EMBL" id="BAAAOQ010000009">
    <property type="protein sequence ID" value="GAA2196522.1"/>
    <property type="molecule type" value="Genomic_DNA"/>
</dbReference>
<sequence>MYRPYDNDVARPQVAAQAAPSQTAPFPTIPSGQVPTHPPHLPGSRTRCARPPGPPERPTPQGGAVTLPPPRLDGAAEGRGPAGLDEPVRPPPGAQAGDAWPESDRCRALRGVPAGALTARPAA</sequence>
<gene>
    <name evidence="2" type="ORF">GCM10009787_31200</name>
</gene>
<keyword evidence="3" id="KW-1185">Reference proteome</keyword>
<proteinExistence type="predicted"/>
<evidence type="ECO:0000256" key="1">
    <source>
        <dbReference type="SAM" id="MobiDB-lite"/>
    </source>
</evidence>
<name>A0ABN3BK14_9ACTN</name>
<evidence type="ECO:0000313" key="3">
    <source>
        <dbReference type="Proteomes" id="UP001501391"/>
    </source>
</evidence>
<organism evidence="2 3">
    <name type="scientific">Streptomyces bangladeshensis</name>
    <dbReference type="NCBI Taxonomy" id="295352"/>
    <lineage>
        <taxon>Bacteria</taxon>
        <taxon>Bacillati</taxon>
        <taxon>Actinomycetota</taxon>
        <taxon>Actinomycetes</taxon>
        <taxon>Kitasatosporales</taxon>
        <taxon>Streptomycetaceae</taxon>
        <taxon>Streptomyces</taxon>
    </lineage>
</organism>
<dbReference type="Proteomes" id="UP001501391">
    <property type="component" value="Unassembled WGS sequence"/>
</dbReference>
<accession>A0ABN3BK14</accession>
<protein>
    <submittedName>
        <fullName evidence="2">Uncharacterized protein</fullName>
    </submittedName>
</protein>
<reference evidence="2 3" key="1">
    <citation type="journal article" date="2019" name="Int. J. Syst. Evol. Microbiol.">
        <title>The Global Catalogue of Microorganisms (GCM) 10K type strain sequencing project: providing services to taxonomists for standard genome sequencing and annotation.</title>
        <authorList>
            <consortium name="The Broad Institute Genomics Platform"/>
            <consortium name="The Broad Institute Genome Sequencing Center for Infectious Disease"/>
            <person name="Wu L."/>
            <person name="Ma J."/>
        </authorList>
    </citation>
    <scope>NUCLEOTIDE SEQUENCE [LARGE SCALE GENOMIC DNA]</scope>
    <source>
        <strain evidence="2 3">JCM 14924</strain>
    </source>
</reference>
<evidence type="ECO:0000313" key="2">
    <source>
        <dbReference type="EMBL" id="GAA2196522.1"/>
    </source>
</evidence>